<dbReference type="InterPro" id="IPR057291">
    <property type="entry name" value="CHX17_2nd"/>
</dbReference>
<keyword evidence="7" id="KW-0406">Ion transport</keyword>
<dbReference type="PANTHER" id="PTHR32468">
    <property type="entry name" value="CATION/H + ANTIPORTER"/>
    <property type="match status" value="1"/>
</dbReference>
<feature type="transmembrane region" description="Helical" evidence="10">
    <location>
        <begin position="394"/>
        <end position="414"/>
    </location>
</feature>
<dbReference type="AlphaFoldDB" id="A0AA41VQR1"/>
<evidence type="ECO:0000256" key="9">
    <source>
        <dbReference type="ARBA" id="ARBA00038341"/>
    </source>
</evidence>
<keyword evidence="6 10" id="KW-1133">Transmembrane helix</keyword>
<dbReference type="InterPro" id="IPR050794">
    <property type="entry name" value="CPA2_transporter"/>
</dbReference>
<feature type="transmembrane region" description="Helical" evidence="10">
    <location>
        <begin position="426"/>
        <end position="453"/>
    </location>
</feature>
<keyword evidence="4 10" id="KW-0812">Transmembrane</keyword>
<feature type="transmembrane region" description="Helical" evidence="10">
    <location>
        <begin position="185"/>
        <end position="202"/>
    </location>
</feature>
<dbReference type="GO" id="GO:0006885">
    <property type="term" value="P:regulation of pH"/>
    <property type="evidence" value="ECO:0007669"/>
    <property type="project" value="TreeGrafter"/>
</dbReference>
<comment type="caution">
    <text evidence="14">The sequence shown here is derived from an EMBL/GenBank/DDBJ whole genome shotgun (WGS) entry which is preliminary data.</text>
</comment>
<evidence type="ECO:0008006" key="16">
    <source>
        <dbReference type="Google" id="ProtNLM"/>
    </source>
</evidence>
<evidence type="ECO:0000256" key="8">
    <source>
        <dbReference type="ARBA" id="ARBA00023136"/>
    </source>
</evidence>
<evidence type="ECO:0000259" key="12">
    <source>
        <dbReference type="Pfam" id="PF23256"/>
    </source>
</evidence>
<dbReference type="Pfam" id="PF23256">
    <property type="entry name" value="CHX17_2nd"/>
    <property type="match status" value="1"/>
</dbReference>
<evidence type="ECO:0000259" key="11">
    <source>
        <dbReference type="Pfam" id="PF00999"/>
    </source>
</evidence>
<evidence type="ECO:0000256" key="7">
    <source>
        <dbReference type="ARBA" id="ARBA00023065"/>
    </source>
</evidence>
<dbReference type="InterPro" id="IPR038770">
    <property type="entry name" value="Na+/solute_symporter_sf"/>
</dbReference>
<feature type="transmembrane region" description="Helical" evidence="10">
    <location>
        <begin position="214"/>
        <end position="232"/>
    </location>
</feature>
<organism evidence="14 15">
    <name type="scientific">Papaver nudicaule</name>
    <name type="common">Iceland poppy</name>
    <dbReference type="NCBI Taxonomy" id="74823"/>
    <lineage>
        <taxon>Eukaryota</taxon>
        <taxon>Viridiplantae</taxon>
        <taxon>Streptophyta</taxon>
        <taxon>Embryophyta</taxon>
        <taxon>Tracheophyta</taxon>
        <taxon>Spermatophyta</taxon>
        <taxon>Magnoliopsida</taxon>
        <taxon>Ranunculales</taxon>
        <taxon>Papaveraceae</taxon>
        <taxon>Papaveroideae</taxon>
        <taxon>Papaver</taxon>
    </lineage>
</organism>
<evidence type="ECO:0000313" key="14">
    <source>
        <dbReference type="EMBL" id="MCL7045746.1"/>
    </source>
</evidence>
<sequence>MKWLTFIKCNRPGMVNSGGLINANFDKNSFEFSPLPSLALQMVCLLLVPRLLHSVLSRFRQPLFVSQILAGILFTEGVGLGTPVIHLDDGRVVGIPSYIFPSKNMESLDLLAHFSSVFFIFKVGVQMDPKMLKTYGLRTYILGLSCYLCPLIVGIKLSDWLRNDSILRLRATGFNWRGFLGSQRISFVFSLVSFPVIAYVLTDLNILNSDMGHLALQVAMVANFCHLVGQTWDILALLTPEQGMFIVLILVGLFIFMFFIVRPAALWIVKNTPEGKPVKEIYILLIMISVLLCGLVTQYCGFEATDGAFFLGLAIPEGPPLGTTIVDKLDYMITTFLMPLQMGVVGLKTNFRNFKKTFEFIWRATVLMICCTFAKIIGVVIPGVFLGVPIQDGFLLGLIMNLKGVVEVCILNNYKDFMPAKDYTRYTYALNTALISGVVMSTTIITPVVKYLYDPTVKYSTTKRRSILQWKNENKTDFRVLACVHTRDDVPNIIRLLEASNPTKFCPLTVYVLHLVELVGRASPLLIAHPRHKSISSSNTSKSERIVSAFQQFEDRYDNLAYVQSFTTISPYASMHNDICSMSVEKRTALILFPFCRQDTVFLGDDMSRQNISNRSIKNLLQNLLCNSPCSVGILVDGNNYQAQSTCFLPDMPYRVIVLFFGGPDDREALVFAMNMIHHPLVFVTLVRFYGHESLTSDEVIGYHNESISIERHKFLDEELVDHFRIKTMHDETLMYKELEVNDGEDTIWTLQSLKEDFDLMVLGRQQITHSKIIPEKNTDWCDQYEELGVIGDMVTSPDYNAKGSILIINQQKDIN</sequence>
<feature type="transmembrane region" description="Helical" evidence="10">
    <location>
        <begin position="244"/>
        <end position="269"/>
    </location>
</feature>
<feature type="transmembrane region" description="Helical" evidence="10">
    <location>
        <begin position="360"/>
        <end position="388"/>
    </location>
</feature>
<dbReference type="InterPro" id="IPR006153">
    <property type="entry name" value="Cation/H_exchanger_TM"/>
</dbReference>
<dbReference type="Pfam" id="PF23259">
    <property type="entry name" value="CHX17_C"/>
    <property type="match status" value="1"/>
</dbReference>
<protein>
    <recommendedName>
        <fullName evidence="16">Cation/H+ exchanger domain-containing protein</fullName>
    </recommendedName>
</protein>
<accession>A0AA41VQR1</accession>
<keyword evidence="2" id="KW-0813">Transport</keyword>
<dbReference type="GO" id="GO:0006813">
    <property type="term" value="P:potassium ion transport"/>
    <property type="evidence" value="ECO:0007669"/>
    <property type="project" value="UniProtKB-KW"/>
</dbReference>
<evidence type="ECO:0000256" key="4">
    <source>
        <dbReference type="ARBA" id="ARBA00022692"/>
    </source>
</evidence>
<keyword evidence="3" id="KW-0633">Potassium transport</keyword>
<feature type="transmembrane region" description="Helical" evidence="10">
    <location>
        <begin position="281"/>
        <end position="299"/>
    </location>
</feature>
<dbReference type="GO" id="GO:0012505">
    <property type="term" value="C:endomembrane system"/>
    <property type="evidence" value="ECO:0007669"/>
    <property type="project" value="TreeGrafter"/>
</dbReference>
<dbReference type="Pfam" id="PF00999">
    <property type="entry name" value="Na_H_Exchanger"/>
    <property type="match status" value="1"/>
</dbReference>
<feature type="domain" description="Cation/H+ exchanger transmembrane" evidence="11">
    <location>
        <begin position="50"/>
        <end position="449"/>
    </location>
</feature>
<evidence type="ECO:0000256" key="5">
    <source>
        <dbReference type="ARBA" id="ARBA00022958"/>
    </source>
</evidence>
<proteinExistence type="inferred from homology"/>
<keyword evidence="5" id="KW-0630">Potassium</keyword>
<keyword evidence="8 10" id="KW-0472">Membrane</keyword>
<dbReference type="PANTHER" id="PTHR32468:SF26">
    <property type="entry name" value="CATION_H(+) ANTIPORTER 15"/>
    <property type="match status" value="1"/>
</dbReference>
<reference evidence="14" key="1">
    <citation type="submission" date="2022-03" db="EMBL/GenBank/DDBJ databases">
        <title>A functionally conserved STORR gene fusion in Papaver species that diverged 16.8 million years ago.</title>
        <authorList>
            <person name="Catania T."/>
        </authorList>
    </citation>
    <scope>NUCLEOTIDE SEQUENCE</scope>
    <source>
        <strain evidence="14">S-191538</strain>
    </source>
</reference>
<evidence type="ECO:0000313" key="15">
    <source>
        <dbReference type="Proteomes" id="UP001177140"/>
    </source>
</evidence>
<dbReference type="GO" id="GO:1902600">
    <property type="term" value="P:proton transmembrane transport"/>
    <property type="evidence" value="ECO:0007669"/>
    <property type="project" value="InterPro"/>
</dbReference>
<keyword evidence="15" id="KW-1185">Reference proteome</keyword>
<evidence type="ECO:0000256" key="6">
    <source>
        <dbReference type="ARBA" id="ARBA00022989"/>
    </source>
</evidence>
<feature type="transmembrane region" description="Helical" evidence="10">
    <location>
        <begin position="137"/>
        <end position="155"/>
    </location>
</feature>
<feature type="transmembrane region" description="Helical" evidence="10">
    <location>
        <begin position="331"/>
        <end position="348"/>
    </location>
</feature>
<dbReference type="EMBL" id="JAJJMA010273127">
    <property type="protein sequence ID" value="MCL7045746.1"/>
    <property type="molecule type" value="Genomic_DNA"/>
</dbReference>
<feature type="domain" description="Cation/H(+) antiporter C-terminal" evidence="13">
    <location>
        <begin position="656"/>
        <end position="811"/>
    </location>
</feature>
<evidence type="ECO:0000256" key="3">
    <source>
        <dbReference type="ARBA" id="ARBA00022538"/>
    </source>
</evidence>
<evidence type="ECO:0000259" key="13">
    <source>
        <dbReference type="Pfam" id="PF23259"/>
    </source>
</evidence>
<evidence type="ECO:0000256" key="2">
    <source>
        <dbReference type="ARBA" id="ARBA00022448"/>
    </source>
</evidence>
<feature type="domain" description="Cation/H(+) antiporter central" evidence="12">
    <location>
        <begin position="508"/>
        <end position="638"/>
    </location>
</feature>
<dbReference type="InterPro" id="IPR057290">
    <property type="entry name" value="CHX17_C"/>
</dbReference>
<comment type="subcellular location">
    <subcellularLocation>
        <location evidence="1">Membrane</location>
        <topology evidence="1">Multi-pass membrane protein</topology>
    </subcellularLocation>
</comment>
<evidence type="ECO:0000256" key="10">
    <source>
        <dbReference type="SAM" id="Phobius"/>
    </source>
</evidence>
<gene>
    <name evidence="14" type="ORF">MKW94_010856</name>
</gene>
<dbReference type="Gene3D" id="1.20.1530.20">
    <property type="match status" value="1"/>
</dbReference>
<name>A0AA41VQR1_PAPNU</name>
<dbReference type="Proteomes" id="UP001177140">
    <property type="component" value="Unassembled WGS sequence"/>
</dbReference>
<dbReference type="GO" id="GO:0015297">
    <property type="term" value="F:antiporter activity"/>
    <property type="evidence" value="ECO:0007669"/>
    <property type="project" value="InterPro"/>
</dbReference>
<evidence type="ECO:0000256" key="1">
    <source>
        <dbReference type="ARBA" id="ARBA00004141"/>
    </source>
</evidence>
<dbReference type="GO" id="GO:0016020">
    <property type="term" value="C:membrane"/>
    <property type="evidence" value="ECO:0007669"/>
    <property type="project" value="UniProtKB-SubCell"/>
</dbReference>
<comment type="similarity">
    <text evidence="9">Belongs to the monovalent cation:proton antiporter 2 (CPA2) transporter (TC 2.A.37) family. CHX (TC 2.A.37.4) subfamily.</text>
</comment>